<keyword evidence="3" id="KW-1185">Reference proteome</keyword>
<evidence type="ECO:0000256" key="1">
    <source>
        <dbReference type="ARBA" id="ARBA00023254"/>
    </source>
</evidence>
<keyword evidence="1" id="KW-0469">Meiosis</keyword>
<dbReference type="EMBL" id="JAVFKD010000001">
    <property type="protein sequence ID" value="KAK5997795.1"/>
    <property type="molecule type" value="Genomic_DNA"/>
</dbReference>
<evidence type="ECO:0000313" key="2">
    <source>
        <dbReference type="EMBL" id="KAK5997795.1"/>
    </source>
</evidence>
<dbReference type="InterPro" id="IPR039057">
    <property type="entry name" value="Spo22/ZIP4"/>
</dbReference>
<dbReference type="PANTHER" id="PTHR40375:SF2">
    <property type="entry name" value="SPORULATION-SPECIFIC PROTEIN 22"/>
    <property type="match status" value="1"/>
</dbReference>
<sequence>MAPSDPIAVGRLRKLRSEIEFAVDLHSKLPETHDARAIDLLLAETSHHVQTVKTLSQPNGNAIPRQTARDLEKQGRNLWNLSLRLKRDELEATVPREKNRLLVRARLFGFQLLELGRGTRGQKREAESDMVYLISLAITLGRLCLGDSDLESTRLVLQKAAEYVEALKSMPVSSSSVGGEGARRKLEAEYLAMRTVLSWKEDRLDVAEHMFSKTDTLRQTLDVPSAEIIADTLQHIGFDLSSKGDSAMAVKWLKRAHEIISRQALDQLSTHGLELRLAICQGLVRGLLDIGSQESVQEAGDLIAYVESEIGDKPVVLHWRLELLQKSPDEVFDIDAYASLLRRMIRSFDFSDGTFHFLLHHIKELRERSSRLARGLLDELLLQHILQSTKTDWLNKIVVRRIWMSTMETGSVDESMDASADVKNLLDTIHDTLSEPLKPDVAGAAHSLIWKKIEALLAKNSFGVAEGWCLVALHAILMSSGDANLGKFHRKLLICALGLNDAEKARSAFYSMSKISQNHILTRYLMFKVSLLSWDHELGRESIEQLSKATDKDQGRDLLYACIREAQKDGDKICTLTALKAISENWAVGEASGGNLPSVLRCAIRLIHLMEDQEGATDTHDYNARFAEDLCKLFEKAAEHAKSDPKDAHGNRIFTVEELHWFRKNAYNIGATRLEQWELRYTIRIFRNCLTFKDSYPDDLPLSDVTEIILMAMRCHFAIAAALVAIARTEDKVDEQLQRYLEARHHIVSFDNLLQTEVGSQEKDIIQDLVAKLSTLFVFDFEAAIHLKNWDDLSHIVRKAKLCRDEVMYKAMGDCLLRSQAPGKVMFASMRLIINEIFELEEFDHEKLAKYIRCMFQVILPLDEGSAFQLVEQALQIAREGKDVAKRFPDTELEWLVATVFNHAIDYYARGDEDHCHRWALKAMDLAEYVDEGSGLRNSLQTKFAKLRFGGPSGRQTG</sequence>
<dbReference type="InterPro" id="IPR013940">
    <property type="entry name" value="Spo22/ZIP4/TEX11"/>
</dbReference>
<organism evidence="2 3">
    <name type="scientific">Cladobotryum mycophilum</name>
    <dbReference type="NCBI Taxonomy" id="491253"/>
    <lineage>
        <taxon>Eukaryota</taxon>
        <taxon>Fungi</taxon>
        <taxon>Dikarya</taxon>
        <taxon>Ascomycota</taxon>
        <taxon>Pezizomycotina</taxon>
        <taxon>Sordariomycetes</taxon>
        <taxon>Hypocreomycetidae</taxon>
        <taxon>Hypocreales</taxon>
        <taxon>Hypocreaceae</taxon>
        <taxon>Cladobotryum</taxon>
    </lineage>
</organism>
<evidence type="ECO:0008006" key="4">
    <source>
        <dbReference type="Google" id="ProtNLM"/>
    </source>
</evidence>
<dbReference type="Proteomes" id="UP001338125">
    <property type="component" value="Unassembled WGS sequence"/>
</dbReference>
<gene>
    <name evidence="2" type="ORF">PT974_00156</name>
</gene>
<comment type="caution">
    <text evidence="2">The sequence shown here is derived from an EMBL/GenBank/DDBJ whole genome shotgun (WGS) entry which is preliminary data.</text>
</comment>
<accession>A0ABR0T036</accession>
<protein>
    <recommendedName>
        <fullName evidence="4">Protein ZIP4 homolog</fullName>
    </recommendedName>
</protein>
<dbReference type="Pfam" id="PF08631">
    <property type="entry name" value="SPO22"/>
    <property type="match status" value="1"/>
</dbReference>
<dbReference type="PANTHER" id="PTHR40375">
    <property type="entry name" value="SPORULATION-SPECIFIC PROTEIN 22"/>
    <property type="match status" value="1"/>
</dbReference>
<name>A0ABR0T036_9HYPO</name>
<proteinExistence type="predicted"/>
<reference evidence="2 3" key="1">
    <citation type="submission" date="2024-01" db="EMBL/GenBank/DDBJ databases">
        <title>Complete genome of Cladobotryum mycophilum ATHUM6906.</title>
        <authorList>
            <person name="Christinaki A.C."/>
            <person name="Myridakis A.I."/>
            <person name="Kouvelis V.N."/>
        </authorList>
    </citation>
    <scope>NUCLEOTIDE SEQUENCE [LARGE SCALE GENOMIC DNA]</scope>
    <source>
        <strain evidence="2 3">ATHUM6906</strain>
    </source>
</reference>
<evidence type="ECO:0000313" key="3">
    <source>
        <dbReference type="Proteomes" id="UP001338125"/>
    </source>
</evidence>